<evidence type="ECO:0000313" key="5">
    <source>
        <dbReference type="EMBL" id="NGY06970.1"/>
    </source>
</evidence>
<evidence type="ECO:0000256" key="2">
    <source>
        <dbReference type="ARBA" id="ARBA00022803"/>
    </source>
</evidence>
<feature type="transmembrane region" description="Helical" evidence="4">
    <location>
        <begin position="16"/>
        <end position="35"/>
    </location>
</feature>
<dbReference type="Proteomes" id="UP000472676">
    <property type="component" value="Unassembled WGS sequence"/>
</dbReference>
<feature type="region of interest" description="Disordered" evidence="3">
    <location>
        <begin position="651"/>
        <end position="682"/>
    </location>
</feature>
<feature type="transmembrane region" description="Helical" evidence="4">
    <location>
        <begin position="382"/>
        <end position="402"/>
    </location>
</feature>
<feature type="transmembrane region" description="Helical" evidence="4">
    <location>
        <begin position="326"/>
        <end position="345"/>
    </location>
</feature>
<evidence type="ECO:0000256" key="1">
    <source>
        <dbReference type="ARBA" id="ARBA00022737"/>
    </source>
</evidence>
<organism evidence="5 6">
    <name type="scientific">Solimonas terrae</name>
    <dbReference type="NCBI Taxonomy" id="1396819"/>
    <lineage>
        <taxon>Bacteria</taxon>
        <taxon>Pseudomonadati</taxon>
        <taxon>Pseudomonadota</taxon>
        <taxon>Gammaproteobacteria</taxon>
        <taxon>Nevskiales</taxon>
        <taxon>Nevskiaceae</taxon>
        <taxon>Solimonas</taxon>
    </lineage>
</organism>
<keyword evidence="6" id="KW-1185">Reference proteome</keyword>
<comment type="caution">
    <text evidence="5">The sequence shown here is derived from an EMBL/GenBank/DDBJ whole genome shotgun (WGS) entry which is preliminary data.</text>
</comment>
<feature type="transmembrane region" description="Helical" evidence="4">
    <location>
        <begin position="409"/>
        <end position="425"/>
    </location>
</feature>
<feature type="transmembrane region" description="Helical" evidence="4">
    <location>
        <begin position="352"/>
        <end position="376"/>
    </location>
</feature>
<protein>
    <submittedName>
        <fullName evidence="5">Tetratricopeptide repeat protein</fullName>
    </submittedName>
</protein>
<name>A0A6M2BXC0_9GAMM</name>
<evidence type="ECO:0000256" key="3">
    <source>
        <dbReference type="SAM" id="MobiDB-lite"/>
    </source>
</evidence>
<evidence type="ECO:0000313" key="6">
    <source>
        <dbReference type="Proteomes" id="UP000472676"/>
    </source>
</evidence>
<keyword evidence="2" id="KW-0802">TPR repeat</keyword>
<feature type="transmembrane region" description="Helical" evidence="4">
    <location>
        <begin position="103"/>
        <end position="121"/>
    </location>
</feature>
<dbReference type="InterPro" id="IPR052346">
    <property type="entry name" value="O-mannosyl-transferase_TMTC"/>
</dbReference>
<accession>A0A6M2BXC0</accession>
<proteinExistence type="predicted"/>
<dbReference type="PANTHER" id="PTHR44227:SF3">
    <property type="entry name" value="PROTEIN O-MANNOSYL-TRANSFERASE TMTC4"/>
    <property type="match status" value="1"/>
</dbReference>
<reference evidence="5 6" key="1">
    <citation type="journal article" date="2014" name="Int. J. Syst. Evol. Microbiol.">
        <title>Solimonas terrae sp. nov., isolated from soil.</title>
        <authorList>
            <person name="Kim S.J."/>
            <person name="Moon J.Y."/>
            <person name="Weon H.Y."/>
            <person name="Ahn J.H."/>
            <person name="Chen W.M."/>
            <person name="Kwon S.W."/>
        </authorList>
    </citation>
    <scope>NUCLEOTIDE SEQUENCE [LARGE SCALE GENOMIC DNA]</scope>
    <source>
        <strain evidence="5 6">KIS83-12</strain>
    </source>
</reference>
<feature type="transmembrane region" description="Helical" evidence="4">
    <location>
        <begin position="250"/>
        <end position="273"/>
    </location>
</feature>
<evidence type="ECO:0000256" key="4">
    <source>
        <dbReference type="SAM" id="Phobius"/>
    </source>
</evidence>
<dbReference type="PANTHER" id="PTHR44227">
    <property type="match status" value="1"/>
</dbReference>
<gene>
    <name evidence="5" type="ORF">G7Y85_19520</name>
</gene>
<dbReference type="EMBL" id="JAAMOW010000012">
    <property type="protein sequence ID" value="NGY06970.1"/>
    <property type="molecule type" value="Genomic_DNA"/>
</dbReference>
<keyword evidence="4" id="KW-0812">Transmembrane</keyword>
<keyword evidence="4" id="KW-1133">Transmembrane helix</keyword>
<keyword evidence="4" id="KW-0472">Membrane</keyword>
<dbReference type="AlphaFoldDB" id="A0A6M2BXC0"/>
<keyword evidence="1" id="KW-0677">Repeat</keyword>
<dbReference type="RefSeq" id="WP_166261536.1">
    <property type="nucleotide sequence ID" value="NZ_JAAMOW010000012.1"/>
</dbReference>
<feature type="transmembrane region" description="Helical" evidence="4">
    <location>
        <begin position="170"/>
        <end position="186"/>
    </location>
</feature>
<feature type="transmembrane region" description="Helical" evidence="4">
    <location>
        <begin position="142"/>
        <end position="164"/>
    </location>
</feature>
<sequence length="682" mass="74772">MLISPASVRSLKPQHLAWGLVAAAMVLTVLVYWPMLHGGYIFDDYIYFVDNTDVHVTTLNSSDWIKAALQQFHGGTNQFRALSMLSFAANYYFTGLDPFWPKLTNVAIHLLNGFLLFLLMRELFRLRLTVARLDSDAMPGDVIAAVIAAVWLLLPINFTGVAYVAQRMESLANVFIFLGLFWYFRVRRRGYATDAQGGSGPMLFVCMLVSTALALGAKETGAMLPLYTACAEFSITRFRKADGALSRPALWLHGIFLGPPLIAGCAWISTWIFRSMAHSRTFTVGERLLTEPRVIMDYIGWSLAPNLNALSFYHDDIKASHTLFDPPTTLVAIIALFALLGLALRWRRSKPLFCLGVLWFFAGHVLTGTVIMLELVFEHRNYFASAGLLLAVASLLAIEPGLRLPSARAAIAGAFIAACAFTTLLRSEEWSDPLRLAYSEALKRPDSPRAQYELARTLVVAAGKDENSPLIPKAIGILERIAMRPDSGIAPLQALIFARRHEPEKIDPRWWQAMSEKLRSRPPDSTDVSAIISLYHCQYRGECPKQTSELLSVFAAGLESSDGNVYLMSAYADFALNSLGDSELAERMSRAVVDAKPDVPIYRANLVRLLIDIGHFDAAESEISGIAPLNHGGALDGLIATLRNEVANGKAAAMAKPTTPSPEMPTPDADAAAVAGSPAQVH</sequence>